<keyword evidence="1" id="KW-0472">Membrane</keyword>
<dbReference type="EMBL" id="FO203431">
    <property type="protein sequence ID" value="CCH85960.1"/>
    <property type="molecule type" value="Genomic_DNA"/>
</dbReference>
<feature type="transmembrane region" description="Helical" evidence="1">
    <location>
        <begin position="44"/>
        <end position="61"/>
    </location>
</feature>
<keyword evidence="3" id="KW-1185">Reference proteome</keyword>
<name>I4ERE7_MODI5</name>
<feature type="transmembrane region" description="Helical" evidence="1">
    <location>
        <begin position="6"/>
        <end position="24"/>
    </location>
</feature>
<dbReference type="STRING" id="477641.MODMU_0503"/>
<dbReference type="Proteomes" id="UP000006461">
    <property type="component" value="Chromosome"/>
</dbReference>
<keyword evidence="1" id="KW-1133">Transmembrane helix</keyword>
<sequence length="103" mass="11154">MTWLWLLDLAGAALLLAVPTWLTLRRAGGRRVPLIGVGEVRPPWWSMGALFPALVLLGYGSRGLSGDGPTWSLYYLGTGVVSFAVQALVVTRHNRRIPAAAEQ</sequence>
<organism evidence="2 3">
    <name type="scientific">Modestobacter italicus (strain DSM 44449 / CECT 9708 / BC 501)</name>
    <dbReference type="NCBI Taxonomy" id="2732864"/>
    <lineage>
        <taxon>Bacteria</taxon>
        <taxon>Bacillati</taxon>
        <taxon>Actinomycetota</taxon>
        <taxon>Actinomycetes</taxon>
        <taxon>Geodermatophilales</taxon>
        <taxon>Geodermatophilaceae</taxon>
        <taxon>Modestobacter</taxon>
    </lineage>
</organism>
<evidence type="ECO:0000256" key="1">
    <source>
        <dbReference type="SAM" id="Phobius"/>
    </source>
</evidence>
<reference evidence="2 3" key="1">
    <citation type="journal article" date="2012" name="J. Bacteriol.">
        <title>Genome Sequence of Radiation-Resistant Modestobacter marinus Strain BC501, a Representative Actinobacterium That Thrives on Calcareous Stone Surfaces.</title>
        <authorList>
            <person name="Normand P."/>
            <person name="Gury J."/>
            <person name="Pujic P."/>
            <person name="Chouaia B."/>
            <person name="Crotti E."/>
            <person name="Brusetti L."/>
            <person name="Daffonchio D."/>
            <person name="Vacherie B."/>
            <person name="Barbe V."/>
            <person name="Medigue C."/>
            <person name="Calteau A."/>
            <person name="Ghodhbane-Gtari F."/>
            <person name="Essoussi I."/>
            <person name="Nouioui I."/>
            <person name="Abbassi-Ghozzi I."/>
            <person name="Gtari M."/>
        </authorList>
    </citation>
    <scope>NUCLEOTIDE SEQUENCE [LARGE SCALE GENOMIC DNA]</scope>
    <source>
        <strain evidence="3">BC 501</strain>
    </source>
</reference>
<accession>I4ERE7</accession>
<keyword evidence="1" id="KW-0812">Transmembrane</keyword>
<evidence type="ECO:0000313" key="2">
    <source>
        <dbReference type="EMBL" id="CCH85960.1"/>
    </source>
</evidence>
<evidence type="ECO:0000313" key="3">
    <source>
        <dbReference type="Proteomes" id="UP000006461"/>
    </source>
</evidence>
<dbReference type="HOGENOM" id="CLU_2260561_0_0_11"/>
<dbReference type="AlphaFoldDB" id="I4ERE7"/>
<proteinExistence type="predicted"/>
<feature type="transmembrane region" description="Helical" evidence="1">
    <location>
        <begin position="73"/>
        <end position="90"/>
    </location>
</feature>
<protein>
    <submittedName>
        <fullName evidence="2">Uncharacterized protein</fullName>
    </submittedName>
</protein>
<dbReference type="KEGG" id="mmar:MODMU_0503"/>
<gene>
    <name evidence="2" type="ordered locus">MODMU_0503</name>
</gene>